<accession>A0AAW2YMW0</accession>
<dbReference type="InterPro" id="IPR057555">
    <property type="entry name" value="SAC9_GBDL_1st"/>
</dbReference>
<protein>
    <submittedName>
        <fullName evidence="3">SAC9</fullName>
    </submittedName>
</protein>
<keyword evidence="1" id="KW-0812">Transmembrane</keyword>
<dbReference type="Pfam" id="PF02383">
    <property type="entry name" value="Syja_N"/>
    <property type="match status" value="1"/>
</dbReference>
<dbReference type="PROSITE" id="PS50275">
    <property type="entry name" value="SAC"/>
    <property type="match status" value="1"/>
</dbReference>
<proteinExistence type="predicted"/>
<evidence type="ECO:0000256" key="1">
    <source>
        <dbReference type="SAM" id="Phobius"/>
    </source>
</evidence>
<dbReference type="InterPro" id="IPR011011">
    <property type="entry name" value="Znf_FYVE_PHD"/>
</dbReference>
<dbReference type="Pfam" id="PF24789">
    <property type="entry name" value="SAC9_GBDL_2nd"/>
    <property type="match status" value="1"/>
</dbReference>
<evidence type="ECO:0000259" key="2">
    <source>
        <dbReference type="PROSITE" id="PS50275"/>
    </source>
</evidence>
<feature type="domain" description="SAC" evidence="2">
    <location>
        <begin position="89"/>
        <end position="441"/>
    </location>
</feature>
<reference evidence="3 4" key="1">
    <citation type="submission" date="2024-03" db="EMBL/GenBank/DDBJ databases">
        <title>The Acrasis kona genome and developmental transcriptomes reveal deep origins of eukaryotic multicellular pathways.</title>
        <authorList>
            <person name="Sheikh S."/>
            <person name="Fu C.-J."/>
            <person name="Brown M.W."/>
            <person name="Baldauf S.L."/>
        </authorList>
    </citation>
    <scope>NUCLEOTIDE SEQUENCE [LARGE SCALE GENOMIC DNA]</scope>
    <source>
        <strain evidence="3 4">ATCC MYA-3509</strain>
    </source>
</reference>
<evidence type="ECO:0000313" key="3">
    <source>
        <dbReference type="EMBL" id="KAL0477457.1"/>
    </source>
</evidence>
<gene>
    <name evidence="3" type="ORF">AKO1_005712</name>
</gene>
<keyword evidence="4" id="KW-1185">Reference proteome</keyword>
<sequence length="1232" mass="140658">MPSKEFQGQAFLNQSRKKNTDGRRKCFGLIGYYVVGNLAHVVAVTRISLELMLPPKHRVYTVMEAKWIKIPIEHRCDVDAKTKKNMAIMTEFQIDGNHFYCETLDLSRTFPSTHPAHEPCEEFVWNTFVTKPFADIGMSRWCVVLLQGVAMGRVVPTDDDKAPLGIHLALICRRSSINPGTRYFSRGLNEKSSPGNECEMEQIVFKQADDSVCFSTAVWRRGTVPIHWKSELVSQIADAAIIISDRPYEAIDVYYKRLADRYQNQPITVLNLLRVKSVHADEGNLTHHYRESLRAVKKMFNVKVDMVEFDWHHFLKLHGIEETTEALWDLTDPITNNAGLTTGVLHMSNGRFTDMTVQSKQNGILRVNCADSLDRTNLVCFFNSLHYLRNQCYAIDAASLAPKSPTASLEEIKKEMDANLLVHLTDMYIMVGDVCATLYTNTVAMHTQHMRDMTAHVTTAPSNAAILVNRRIQNQFKDKTRQKQYDIMLGINLKKYFTFSDVKYVCSNAYMFKSVPSYLDKPHRRPEDEIISNSNLCMVAPEDFDYIEIHIFLPNYFRLLEVSMVIRHGQDDTTSPSRMDVFCGTHLDDCVMAYQDLILPRCEDGTKLTFTLPPQISGLKQRNTLYDFEELTTSTHMRVVRVVCYGIAPGSCMTLGQIQVYGTDGRKALIDDVQLGVDRVTRIVANIQDEQTATSPSGDQEKNSTSLPVNNVTPIDNNYFAHVTGGDVLFSSIEDQIATTQDQRDVYVLELHRITDLNSLSFNDVLRLEMIRLKCGLSTSQRDTILIESGYKVAHYDPNNYVFWRDPKIENTIRGKLKSWNCNICRTSIKLRNIGCRYCRLSFCKNCIHNEKLDVIEYMWLFNPSTVCLDCAVRINEQRDLICEIQRLSQDRHVNNETVNEKLFDKNLMPNLDRIFHSPNHQETLLSEFPHAGILSSVATAQTSAPIESILLQEPQHYQDGINFWSSPVGIESVHIIVVLPCYAKINKITLLVDALGYNDQDKPTIRVSLGERLPLLTFMGEWQLPDGTISAHDRIDWDVSDLLTGYDMCRLVQFEVKIPKETKNNNFIHLGRFYIYGQINAAPASSPLNQKQLIQYERVINKKKKSSRVTIKTESKFYRQTSTLDLIIGQGVRVVSGFKILVSHGEQGSLSQVKDLRVGFLTENDRKELISQQVIGTYIIPKVANNTSLEFEFEKNYDNVKIIRFEFLSNYGADMIEVSHGRVSLFFTQPN</sequence>
<evidence type="ECO:0000313" key="4">
    <source>
        <dbReference type="Proteomes" id="UP001431209"/>
    </source>
</evidence>
<dbReference type="CDD" id="cd00065">
    <property type="entry name" value="FYVE_like_SF"/>
    <property type="match status" value="1"/>
</dbReference>
<dbReference type="Pfam" id="PF24790">
    <property type="entry name" value="SAC9_GBDL_1st"/>
    <property type="match status" value="1"/>
</dbReference>
<dbReference type="SUPFAM" id="SSF57903">
    <property type="entry name" value="FYVE/PHD zinc finger"/>
    <property type="match status" value="1"/>
</dbReference>
<comment type="caution">
    <text evidence="3">The sequence shown here is derived from an EMBL/GenBank/DDBJ whole genome shotgun (WGS) entry which is preliminary data.</text>
</comment>
<dbReference type="InterPro" id="IPR002013">
    <property type="entry name" value="SAC_dom"/>
</dbReference>
<dbReference type="EMBL" id="JAOPGA020000178">
    <property type="protein sequence ID" value="KAL0477457.1"/>
    <property type="molecule type" value="Genomic_DNA"/>
</dbReference>
<keyword evidence="1" id="KW-1133">Transmembrane helix</keyword>
<dbReference type="PANTHER" id="PTHR46817">
    <property type="entry name" value="PHOSPHOINOSITIDE PHOSPHATASE SAC9-RELATED"/>
    <property type="match status" value="1"/>
</dbReference>
<organism evidence="3 4">
    <name type="scientific">Acrasis kona</name>
    <dbReference type="NCBI Taxonomy" id="1008807"/>
    <lineage>
        <taxon>Eukaryota</taxon>
        <taxon>Discoba</taxon>
        <taxon>Heterolobosea</taxon>
        <taxon>Tetramitia</taxon>
        <taxon>Eutetramitia</taxon>
        <taxon>Acrasidae</taxon>
        <taxon>Acrasis</taxon>
    </lineage>
</organism>
<name>A0AAW2YMW0_9EUKA</name>
<dbReference type="GO" id="GO:0016791">
    <property type="term" value="F:phosphatase activity"/>
    <property type="evidence" value="ECO:0007669"/>
    <property type="project" value="InterPro"/>
</dbReference>
<keyword evidence="1" id="KW-0472">Membrane</keyword>
<feature type="transmembrane region" description="Helical" evidence="1">
    <location>
        <begin position="26"/>
        <end position="49"/>
    </location>
</feature>
<dbReference type="PANTHER" id="PTHR46817:SF1">
    <property type="entry name" value="SAC DOMAIN-CONTAINING PROTEIN"/>
    <property type="match status" value="1"/>
</dbReference>
<dbReference type="InterPro" id="IPR057553">
    <property type="entry name" value="SAC9_GBDL_2nd"/>
</dbReference>
<dbReference type="Proteomes" id="UP001431209">
    <property type="component" value="Unassembled WGS sequence"/>
</dbReference>
<dbReference type="AlphaFoldDB" id="A0AAW2YMW0"/>